<dbReference type="EMBL" id="BSOJ01000006">
    <property type="protein sequence ID" value="GLR25269.1"/>
    <property type="molecule type" value="Genomic_DNA"/>
</dbReference>
<dbReference type="Pfam" id="PF07963">
    <property type="entry name" value="N_methyl"/>
    <property type="match status" value="1"/>
</dbReference>
<dbReference type="InterPro" id="IPR003413">
    <property type="entry name" value="T2SS_GspI_C"/>
</dbReference>
<evidence type="ECO:0000256" key="8">
    <source>
        <dbReference type="ARBA" id="ARBA00023136"/>
    </source>
</evidence>
<evidence type="ECO:0000256" key="7">
    <source>
        <dbReference type="ARBA" id="ARBA00022989"/>
    </source>
</evidence>
<accession>A0ABQ5YL34</accession>
<comment type="subunit">
    <text evidence="9">Type II secretion is composed of four main components: the outer membrane complex, the inner membrane complex, the cytoplasmic secretion ATPase and the periplasm-spanning pseudopilus.</text>
</comment>
<dbReference type="NCBIfam" id="TIGR01707">
    <property type="entry name" value="gspI"/>
    <property type="match status" value="1"/>
</dbReference>
<protein>
    <recommendedName>
        <fullName evidence="9">Type II secretion system protein I</fullName>
        <shortName evidence="9">T2SS minor pseudopilin I</shortName>
    </recommendedName>
</protein>
<reference evidence="12" key="1">
    <citation type="journal article" date="2019" name="Int. J. Syst. Evol. Microbiol.">
        <title>The Global Catalogue of Microorganisms (GCM) 10K type strain sequencing project: providing services to taxonomists for standard genome sequencing and annotation.</title>
        <authorList>
            <consortium name="The Broad Institute Genomics Platform"/>
            <consortium name="The Broad Institute Genome Sequencing Center for Infectious Disease"/>
            <person name="Wu L."/>
            <person name="Ma J."/>
        </authorList>
    </citation>
    <scope>NUCLEOTIDE SEQUENCE [LARGE SCALE GENOMIC DNA]</scope>
    <source>
        <strain evidence="12">NBRC 105857</strain>
    </source>
</reference>
<evidence type="ECO:0000313" key="11">
    <source>
        <dbReference type="EMBL" id="GLR25269.1"/>
    </source>
</evidence>
<dbReference type="InterPro" id="IPR012902">
    <property type="entry name" value="N_methyl_site"/>
</dbReference>
<dbReference type="Proteomes" id="UP001156664">
    <property type="component" value="Unassembled WGS sequence"/>
</dbReference>
<evidence type="ECO:0000256" key="9">
    <source>
        <dbReference type="RuleBase" id="RU368030"/>
    </source>
</evidence>
<feature type="domain" description="Type II secretion system protein GspI C-terminal" evidence="10">
    <location>
        <begin position="43"/>
        <end position="121"/>
    </location>
</feature>
<dbReference type="PROSITE" id="PS00409">
    <property type="entry name" value="PROKAR_NTER_METHYL"/>
    <property type="match status" value="1"/>
</dbReference>
<organism evidence="11 12">
    <name type="scientific">Limnobacter litoralis</name>
    <dbReference type="NCBI Taxonomy" id="481366"/>
    <lineage>
        <taxon>Bacteria</taxon>
        <taxon>Pseudomonadati</taxon>
        <taxon>Pseudomonadota</taxon>
        <taxon>Betaproteobacteria</taxon>
        <taxon>Burkholderiales</taxon>
        <taxon>Burkholderiaceae</taxon>
        <taxon>Limnobacter</taxon>
    </lineage>
</organism>
<dbReference type="PANTHER" id="PTHR38779">
    <property type="entry name" value="TYPE II SECRETION SYSTEM PROTEIN I-RELATED"/>
    <property type="match status" value="1"/>
</dbReference>
<keyword evidence="12" id="KW-1185">Reference proteome</keyword>
<comment type="subcellular location">
    <subcellularLocation>
        <location evidence="1 9">Cell inner membrane</location>
        <topology evidence="1 9">Single-pass membrane protein</topology>
    </subcellularLocation>
</comment>
<keyword evidence="6 9" id="KW-0812">Transmembrane</keyword>
<keyword evidence="7 9" id="KW-1133">Transmembrane helix</keyword>
<dbReference type="Gene3D" id="3.30.1300.30">
    <property type="entry name" value="GSPII I/J protein-like"/>
    <property type="match status" value="1"/>
</dbReference>
<comment type="PTM">
    <text evidence="9">Cleaved by prepilin peptidase.</text>
</comment>
<name>A0ABQ5YL34_9BURK</name>
<keyword evidence="5 9" id="KW-0997">Cell inner membrane</keyword>
<feature type="transmembrane region" description="Helical" evidence="9">
    <location>
        <begin position="6"/>
        <end position="27"/>
    </location>
</feature>
<keyword evidence="3" id="KW-1003">Cell membrane</keyword>
<evidence type="ECO:0000313" key="12">
    <source>
        <dbReference type="Proteomes" id="UP001156664"/>
    </source>
</evidence>
<evidence type="ECO:0000256" key="1">
    <source>
        <dbReference type="ARBA" id="ARBA00004377"/>
    </source>
</evidence>
<comment type="similarity">
    <text evidence="2 9">Belongs to the GSP I family.</text>
</comment>
<evidence type="ECO:0000256" key="6">
    <source>
        <dbReference type="ARBA" id="ARBA00022692"/>
    </source>
</evidence>
<comment type="function">
    <text evidence="9">Component of the type II secretion system required for the energy-dependent secretion of extracellular factors such as proteases and toxins from the periplasm.</text>
</comment>
<comment type="caution">
    <text evidence="11">The sequence shown here is derived from an EMBL/GenBank/DDBJ whole genome shotgun (WGS) entry which is preliminary data.</text>
</comment>
<dbReference type="NCBIfam" id="TIGR02532">
    <property type="entry name" value="IV_pilin_GFxxxE"/>
    <property type="match status" value="1"/>
</dbReference>
<dbReference type="InterPro" id="IPR010052">
    <property type="entry name" value="T2SS_protein-GspI"/>
</dbReference>
<dbReference type="Pfam" id="PF02501">
    <property type="entry name" value="T2SSI"/>
    <property type="match status" value="1"/>
</dbReference>
<evidence type="ECO:0000256" key="2">
    <source>
        <dbReference type="ARBA" id="ARBA00008358"/>
    </source>
</evidence>
<evidence type="ECO:0000256" key="5">
    <source>
        <dbReference type="ARBA" id="ARBA00022519"/>
    </source>
</evidence>
<dbReference type="SUPFAM" id="SSF54523">
    <property type="entry name" value="Pili subunits"/>
    <property type="match status" value="1"/>
</dbReference>
<gene>
    <name evidence="11" type="primary">gspI</name>
    <name evidence="11" type="ORF">GCM10007875_03570</name>
</gene>
<keyword evidence="8 9" id="KW-0472">Membrane</keyword>
<dbReference type="RefSeq" id="WP_284279607.1">
    <property type="nucleotide sequence ID" value="NZ_BSOJ01000006.1"/>
</dbReference>
<evidence type="ECO:0000256" key="3">
    <source>
        <dbReference type="ARBA" id="ARBA00022475"/>
    </source>
</evidence>
<dbReference type="InterPro" id="IPR045584">
    <property type="entry name" value="Pilin-like"/>
</dbReference>
<proteinExistence type="inferred from homology"/>
<evidence type="ECO:0000256" key="4">
    <source>
        <dbReference type="ARBA" id="ARBA00022481"/>
    </source>
</evidence>
<evidence type="ECO:0000259" key="10">
    <source>
        <dbReference type="Pfam" id="PF02501"/>
    </source>
</evidence>
<dbReference type="PROSITE" id="PS51257">
    <property type="entry name" value="PROKAR_LIPOPROTEIN"/>
    <property type="match status" value="1"/>
</dbReference>
<sequence length="125" mass="13804">MRPQRGFTLIEALVAMTIIAVALMACLKAAGNLNLQQDDLIKRQYAQWSADSAATYLRVSGVFPDGPKVLQTNCNQGHFRFVCSFNISTTPNPNFRRVEITVRDAFQGDKGNQLARLVVFLSSAP</sequence>
<dbReference type="PANTHER" id="PTHR38779:SF2">
    <property type="entry name" value="TYPE II SECRETION SYSTEM PROTEIN I-RELATED"/>
    <property type="match status" value="1"/>
</dbReference>
<keyword evidence="4 9" id="KW-0488">Methylation</keyword>